<dbReference type="GO" id="GO:0005634">
    <property type="term" value="C:nucleus"/>
    <property type="evidence" value="ECO:0007669"/>
    <property type="project" value="UniProtKB-SubCell"/>
</dbReference>
<keyword evidence="9" id="KW-0227">DNA damage</keyword>
<feature type="compositionally biased region" description="Polar residues" evidence="10">
    <location>
        <begin position="107"/>
        <end position="120"/>
    </location>
</feature>
<feature type="compositionally biased region" description="Basic and acidic residues" evidence="10">
    <location>
        <begin position="136"/>
        <end position="178"/>
    </location>
</feature>
<keyword evidence="9" id="KW-0234">DNA repair</keyword>
<comment type="subunit">
    <text evidence="9">Component of the NuA4 histone acetyltransferase complex.</text>
</comment>
<comment type="subcellular location">
    <subcellularLocation>
        <location evidence="1 9">Nucleus</location>
    </subcellularLocation>
</comment>
<keyword evidence="5 9" id="KW-0805">Transcription regulation</keyword>
<evidence type="ECO:0000256" key="9">
    <source>
        <dbReference type="RuleBase" id="RU368022"/>
    </source>
</evidence>
<dbReference type="InterPro" id="IPR015418">
    <property type="entry name" value="Eaf6"/>
</dbReference>
<evidence type="ECO:0000256" key="6">
    <source>
        <dbReference type="ARBA" id="ARBA00023054"/>
    </source>
</evidence>
<dbReference type="InParanoid" id="A0A316VH27"/>
<dbReference type="GO" id="GO:0006281">
    <property type="term" value="P:DNA repair"/>
    <property type="evidence" value="ECO:0007669"/>
    <property type="project" value="UniProtKB-UniRule"/>
</dbReference>
<evidence type="ECO:0000256" key="3">
    <source>
        <dbReference type="ARBA" id="ARBA00018504"/>
    </source>
</evidence>
<sequence>MPSVAQQESPLAGSLEEAKQRYETTKKALKTGISKKRQIDRALTDLESQIFLFEGSYLASTSASGGNIVKGFDGYLKSTATGGHTSKSAAAALAMNPNDVPIEDRMFSNSSSTYTRSLQLKANEGRSREQSPSLSKKGDKNEKTDKSEKEGKSEKSSKSEKGGKSEKGKKDKDDDRSELGTPSTSGKKDKHAVDSTPTKGKKRDREKEASAQVNGSSKKKQRKDDD</sequence>
<dbReference type="Proteomes" id="UP000245771">
    <property type="component" value="Unassembled WGS sequence"/>
</dbReference>
<evidence type="ECO:0000256" key="2">
    <source>
        <dbReference type="ARBA" id="ARBA00010916"/>
    </source>
</evidence>
<gene>
    <name evidence="11" type="ORF">FA14DRAFT_140922</name>
</gene>
<dbReference type="PANTHER" id="PTHR13476">
    <property type="entry name" value="CHROMATIN MODIFICATION-RELATED PROTEIN MEAF6"/>
    <property type="match status" value="1"/>
</dbReference>
<evidence type="ECO:0000256" key="10">
    <source>
        <dbReference type="SAM" id="MobiDB-lite"/>
    </source>
</evidence>
<evidence type="ECO:0000256" key="8">
    <source>
        <dbReference type="ARBA" id="ARBA00023242"/>
    </source>
</evidence>
<feature type="compositionally biased region" description="Basic residues" evidence="10">
    <location>
        <begin position="217"/>
        <end position="226"/>
    </location>
</feature>
<dbReference type="FunCoup" id="A0A316VH27">
    <property type="interactions" value="252"/>
</dbReference>
<proteinExistence type="inferred from homology"/>
<organism evidence="11 12">
    <name type="scientific">Meira miltonrushii</name>
    <dbReference type="NCBI Taxonomy" id="1280837"/>
    <lineage>
        <taxon>Eukaryota</taxon>
        <taxon>Fungi</taxon>
        <taxon>Dikarya</taxon>
        <taxon>Basidiomycota</taxon>
        <taxon>Ustilaginomycotina</taxon>
        <taxon>Exobasidiomycetes</taxon>
        <taxon>Exobasidiales</taxon>
        <taxon>Brachybasidiaceae</taxon>
        <taxon>Meira</taxon>
    </lineage>
</organism>
<dbReference type="EMBL" id="KZ819602">
    <property type="protein sequence ID" value="PWN36957.1"/>
    <property type="molecule type" value="Genomic_DNA"/>
</dbReference>
<keyword evidence="4 9" id="KW-0156">Chromatin regulator</keyword>
<dbReference type="RefSeq" id="XP_025357259.1">
    <property type="nucleotide sequence ID" value="XM_025497114.1"/>
</dbReference>
<keyword evidence="6" id="KW-0175">Coiled coil</keyword>
<evidence type="ECO:0000256" key="5">
    <source>
        <dbReference type="ARBA" id="ARBA00023015"/>
    </source>
</evidence>
<comment type="function">
    <text evidence="9">Component of the NuA4 histone acetyltransferase complex which is involved in transcriptional activation of selected genes principally by acetylation of nucleosomal histone H4 and H2A. The NuA4 complex is also involved in DNA repair.</text>
</comment>
<keyword evidence="7 9" id="KW-0804">Transcription</keyword>
<comment type="similarity">
    <text evidence="2 9">Belongs to the EAF6 family.</text>
</comment>
<evidence type="ECO:0000313" key="12">
    <source>
        <dbReference type="Proteomes" id="UP000245771"/>
    </source>
</evidence>
<dbReference type="Pfam" id="PF09340">
    <property type="entry name" value="NuA4"/>
    <property type="match status" value="1"/>
</dbReference>
<accession>A0A316VH27</accession>
<keyword evidence="8 9" id="KW-0539">Nucleus</keyword>
<feature type="region of interest" description="Disordered" evidence="10">
    <location>
        <begin position="103"/>
        <end position="226"/>
    </location>
</feature>
<dbReference type="GO" id="GO:0006325">
    <property type="term" value="P:chromatin organization"/>
    <property type="evidence" value="ECO:0007669"/>
    <property type="project" value="UniProtKB-KW"/>
</dbReference>
<evidence type="ECO:0000313" key="11">
    <source>
        <dbReference type="EMBL" id="PWN36957.1"/>
    </source>
</evidence>
<dbReference type="OrthoDB" id="440324at2759"/>
<evidence type="ECO:0000256" key="7">
    <source>
        <dbReference type="ARBA" id="ARBA00023163"/>
    </source>
</evidence>
<evidence type="ECO:0000256" key="1">
    <source>
        <dbReference type="ARBA" id="ARBA00004123"/>
    </source>
</evidence>
<keyword evidence="12" id="KW-1185">Reference proteome</keyword>
<dbReference type="GO" id="GO:0035267">
    <property type="term" value="C:NuA4 histone acetyltransferase complex"/>
    <property type="evidence" value="ECO:0007669"/>
    <property type="project" value="UniProtKB-UniRule"/>
</dbReference>
<reference evidence="11 12" key="1">
    <citation type="journal article" date="2018" name="Mol. Biol. Evol.">
        <title>Broad Genomic Sampling Reveals a Smut Pathogenic Ancestry of the Fungal Clade Ustilaginomycotina.</title>
        <authorList>
            <person name="Kijpornyongpan T."/>
            <person name="Mondo S.J."/>
            <person name="Barry K."/>
            <person name="Sandor L."/>
            <person name="Lee J."/>
            <person name="Lipzen A."/>
            <person name="Pangilinan J."/>
            <person name="LaButti K."/>
            <person name="Hainaut M."/>
            <person name="Henrissat B."/>
            <person name="Grigoriev I.V."/>
            <person name="Spatafora J.W."/>
            <person name="Aime M.C."/>
        </authorList>
    </citation>
    <scope>NUCLEOTIDE SEQUENCE [LARGE SCALE GENOMIC DNA]</scope>
    <source>
        <strain evidence="11 12">MCA 3882</strain>
    </source>
</reference>
<evidence type="ECO:0000256" key="4">
    <source>
        <dbReference type="ARBA" id="ARBA00022853"/>
    </source>
</evidence>
<dbReference type="AlphaFoldDB" id="A0A316VH27"/>
<name>A0A316VH27_9BASI</name>
<dbReference type="STRING" id="1280837.A0A316VH27"/>
<protein>
    <recommendedName>
        <fullName evidence="3 9">Chromatin modification-related protein EAF6</fullName>
    </recommendedName>
</protein>
<dbReference type="GeneID" id="37018895"/>